<keyword evidence="3" id="KW-0732">Signal</keyword>
<reference evidence="4 5" key="1">
    <citation type="submission" date="2023-03" db="EMBL/GenBank/DDBJ databases">
        <title>YIM 133296 draft genome.</title>
        <authorList>
            <person name="Xiong L."/>
        </authorList>
    </citation>
    <scope>NUCLEOTIDE SEQUENCE [LARGE SCALE GENOMIC DNA]</scope>
    <source>
        <strain evidence="4 5">YIM 133296</strain>
    </source>
</reference>
<feature type="compositionally biased region" description="Low complexity" evidence="1">
    <location>
        <begin position="137"/>
        <end position="156"/>
    </location>
</feature>
<evidence type="ECO:0000256" key="2">
    <source>
        <dbReference type="SAM" id="Phobius"/>
    </source>
</evidence>
<sequence>MNRAGQPIRRTAVAILLMMGATAAVLVSAAPTGTASTTGPTPTSSTTPTTSTTTTRSPSTTAEPTTTRSHSSTSRTTSGSTRTRTPRPTRSPDQPLPATTPAPPAPSDASPRAGTTSRPRRTTLTVNEPAAPVDGFTGTTPPSASVPSVVDASGAGPAPATGRAVGTLDERRPETSSGESTSRTMLFGAVLVALTAAGLAIREFRR</sequence>
<proteinExistence type="predicted"/>
<gene>
    <name evidence="4" type="ORF">P4R38_14195</name>
</gene>
<accession>A0ABT6CAJ8</accession>
<feature type="transmembrane region" description="Helical" evidence="2">
    <location>
        <begin position="184"/>
        <end position="201"/>
    </location>
</feature>
<keyword evidence="2" id="KW-1133">Transmembrane helix</keyword>
<name>A0ABT6CAJ8_9MICO</name>
<feature type="signal peptide" evidence="3">
    <location>
        <begin position="1"/>
        <end position="29"/>
    </location>
</feature>
<keyword evidence="2" id="KW-0812">Transmembrane</keyword>
<feature type="region of interest" description="Disordered" evidence="1">
    <location>
        <begin position="32"/>
        <end position="181"/>
    </location>
</feature>
<dbReference type="Proteomes" id="UP001528912">
    <property type="component" value="Unassembled WGS sequence"/>
</dbReference>
<comment type="caution">
    <text evidence="4">The sequence shown here is derived from an EMBL/GenBank/DDBJ whole genome shotgun (WGS) entry which is preliminary data.</text>
</comment>
<feature type="compositionally biased region" description="Pro residues" evidence="1">
    <location>
        <begin position="94"/>
        <end position="106"/>
    </location>
</feature>
<feature type="compositionally biased region" description="Low complexity" evidence="1">
    <location>
        <begin position="32"/>
        <end position="93"/>
    </location>
</feature>
<evidence type="ECO:0000256" key="3">
    <source>
        <dbReference type="SAM" id="SignalP"/>
    </source>
</evidence>
<keyword evidence="5" id="KW-1185">Reference proteome</keyword>
<organism evidence="4 5">
    <name type="scientific">Luteipulveratus flavus</name>
    <dbReference type="NCBI Taxonomy" id="3031728"/>
    <lineage>
        <taxon>Bacteria</taxon>
        <taxon>Bacillati</taxon>
        <taxon>Actinomycetota</taxon>
        <taxon>Actinomycetes</taxon>
        <taxon>Micrococcales</taxon>
        <taxon>Dermacoccaceae</taxon>
        <taxon>Luteipulveratus</taxon>
    </lineage>
</organism>
<feature type="compositionally biased region" description="Polar residues" evidence="1">
    <location>
        <begin position="113"/>
        <end position="126"/>
    </location>
</feature>
<dbReference type="EMBL" id="JAROAV010000033">
    <property type="protein sequence ID" value="MDF8265397.1"/>
    <property type="molecule type" value="Genomic_DNA"/>
</dbReference>
<dbReference type="RefSeq" id="WP_277192706.1">
    <property type="nucleotide sequence ID" value="NZ_JAROAV010000033.1"/>
</dbReference>
<feature type="chain" id="PRO_5047531175" description="Gram-positive cocci surface proteins LPxTG domain-containing protein" evidence="3">
    <location>
        <begin position="30"/>
        <end position="206"/>
    </location>
</feature>
<evidence type="ECO:0008006" key="6">
    <source>
        <dbReference type="Google" id="ProtNLM"/>
    </source>
</evidence>
<evidence type="ECO:0000313" key="4">
    <source>
        <dbReference type="EMBL" id="MDF8265397.1"/>
    </source>
</evidence>
<protein>
    <recommendedName>
        <fullName evidence="6">Gram-positive cocci surface proteins LPxTG domain-containing protein</fullName>
    </recommendedName>
</protein>
<evidence type="ECO:0000256" key="1">
    <source>
        <dbReference type="SAM" id="MobiDB-lite"/>
    </source>
</evidence>
<keyword evidence="2" id="KW-0472">Membrane</keyword>
<evidence type="ECO:0000313" key="5">
    <source>
        <dbReference type="Proteomes" id="UP001528912"/>
    </source>
</evidence>